<dbReference type="Proteomes" id="UP000176897">
    <property type="component" value="Unassembled WGS sequence"/>
</dbReference>
<feature type="domain" description="Ribbon-helix-helix protein CopG" evidence="1">
    <location>
        <begin position="4"/>
        <end position="40"/>
    </location>
</feature>
<protein>
    <recommendedName>
        <fullName evidence="1">Ribbon-helix-helix protein CopG domain-containing protein</fullName>
    </recommendedName>
</protein>
<comment type="caution">
    <text evidence="2">The sequence shown here is derived from an EMBL/GenBank/DDBJ whole genome shotgun (WGS) entry which is preliminary data.</text>
</comment>
<dbReference type="AlphaFoldDB" id="A0A1F7UT78"/>
<dbReference type="CDD" id="cd22231">
    <property type="entry name" value="RHH_NikR_HicB-like"/>
    <property type="match status" value="1"/>
</dbReference>
<name>A0A1F7UT78_9BACT</name>
<evidence type="ECO:0000313" key="3">
    <source>
        <dbReference type="Proteomes" id="UP000176897"/>
    </source>
</evidence>
<dbReference type="InterPro" id="IPR002145">
    <property type="entry name" value="CopG"/>
</dbReference>
<evidence type="ECO:0000259" key="1">
    <source>
        <dbReference type="Pfam" id="PF01402"/>
    </source>
</evidence>
<accession>A0A1F7UT78</accession>
<dbReference type="Pfam" id="PF01402">
    <property type="entry name" value="RHH_1"/>
    <property type="match status" value="1"/>
</dbReference>
<dbReference type="STRING" id="1802401.A3B21_03935"/>
<proteinExistence type="predicted"/>
<dbReference type="InterPro" id="IPR013321">
    <property type="entry name" value="Arc_rbn_hlx_hlx"/>
</dbReference>
<sequence length="71" mass="8409">MRNVINISLPEPLVKKVTQATQKHHFASKSEFFRYLLREWMAGKLAKDLEEGRKEHRAGKTKVLRSMKDLW</sequence>
<dbReference type="InterPro" id="IPR010985">
    <property type="entry name" value="Ribbon_hlx_hlx"/>
</dbReference>
<dbReference type="Gene3D" id="1.10.1220.10">
    <property type="entry name" value="Met repressor-like"/>
    <property type="match status" value="1"/>
</dbReference>
<dbReference type="GO" id="GO:0006355">
    <property type="term" value="P:regulation of DNA-templated transcription"/>
    <property type="evidence" value="ECO:0007669"/>
    <property type="project" value="InterPro"/>
</dbReference>
<dbReference type="EMBL" id="MGEJ01000005">
    <property type="protein sequence ID" value="OGL81492.1"/>
    <property type="molecule type" value="Genomic_DNA"/>
</dbReference>
<gene>
    <name evidence="2" type="ORF">A3B21_03935</name>
</gene>
<evidence type="ECO:0000313" key="2">
    <source>
        <dbReference type="EMBL" id="OGL81492.1"/>
    </source>
</evidence>
<reference evidence="2 3" key="1">
    <citation type="journal article" date="2016" name="Nat. Commun.">
        <title>Thousands of microbial genomes shed light on interconnected biogeochemical processes in an aquifer system.</title>
        <authorList>
            <person name="Anantharaman K."/>
            <person name="Brown C.T."/>
            <person name="Hug L.A."/>
            <person name="Sharon I."/>
            <person name="Castelle C.J."/>
            <person name="Probst A.J."/>
            <person name="Thomas B.C."/>
            <person name="Singh A."/>
            <person name="Wilkins M.J."/>
            <person name="Karaoz U."/>
            <person name="Brodie E.L."/>
            <person name="Williams K.H."/>
            <person name="Hubbard S.S."/>
            <person name="Banfield J.F."/>
        </authorList>
    </citation>
    <scope>NUCLEOTIDE SEQUENCE [LARGE SCALE GENOMIC DNA]</scope>
</reference>
<dbReference type="SUPFAM" id="SSF47598">
    <property type="entry name" value="Ribbon-helix-helix"/>
    <property type="match status" value="1"/>
</dbReference>
<organism evidence="2 3">
    <name type="scientific">Candidatus Uhrbacteria bacterium RIFCSPLOWO2_01_FULL_47_24</name>
    <dbReference type="NCBI Taxonomy" id="1802401"/>
    <lineage>
        <taxon>Bacteria</taxon>
        <taxon>Candidatus Uhriibacteriota</taxon>
    </lineage>
</organism>